<accession>A0ABN5PLP9</accession>
<evidence type="ECO:0000313" key="3">
    <source>
        <dbReference type="EMBL" id="AYD89157.1"/>
    </source>
</evidence>
<proteinExistence type="predicted"/>
<feature type="region of interest" description="Disordered" evidence="1">
    <location>
        <begin position="66"/>
        <end position="115"/>
    </location>
</feature>
<gene>
    <name evidence="3" type="ORF">D5R93_02190</name>
</gene>
<evidence type="ECO:0000259" key="2">
    <source>
        <dbReference type="PROSITE" id="PS50943"/>
    </source>
</evidence>
<dbReference type="Gene3D" id="1.10.260.40">
    <property type="entry name" value="lambda repressor-like DNA-binding domains"/>
    <property type="match status" value="1"/>
</dbReference>
<evidence type="ECO:0000313" key="4">
    <source>
        <dbReference type="Proteomes" id="UP000273001"/>
    </source>
</evidence>
<dbReference type="EMBL" id="CP032514">
    <property type="protein sequence ID" value="AYD89157.1"/>
    <property type="molecule type" value="Genomic_DNA"/>
</dbReference>
<dbReference type="InterPro" id="IPR001387">
    <property type="entry name" value="Cro/C1-type_HTH"/>
</dbReference>
<evidence type="ECO:0000256" key="1">
    <source>
        <dbReference type="SAM" id="MobiDB-lite"/>
    </source>
</evidence>
<dbReference type="SUPFAM" id="SSF47413">
    <property type="entry name" value="lambda repressor-like DNA-binding domains"/>
    <property type="match status" value="1"/>
</dbReference>
<sequence length="115" mass="12510">MIDILAARQKAAGVSQRRLAREAGMSLNRVGIIFRAEGPAPTVGELAVIAEVLELQSSEIIREAERRLRSRGADPQTHGAQAQPRAARTVGDRPEHAASRQWGDVGEESQLPHQE</sequence>
<name>A0ABN5PLP9_9ACTO</name>
<reference evidence="3 4" key="1">
    <citation type="submission" date="2018-09" db="EMBL/GenBank/DDBJ databases">
        <authorList>
            <person name="Li J."/>
        </authorList>
    </citation>
    <scope>NUCLEOTIDE SEQUENCE [LARGE SCALE GENOMIC DNA]</scope>
    <source>
        <strain evidence="3 4">2129</strain>
    </source>
</reference>
<dbReference type="InterPro" id="IPR010982">
    <property type="entry name" value="Lambda_DNA-bd_dom_sf"/>
</dbReference>
<organism evidence="3 4">
    <name type="scientific">Actinomyces lilanjuaniae</name>
    <dbReference type="NCBI Taxonomy" id="2321394"/>
    <lineage>
        <taxon>Bacteria</taxon>
        <taxon>Bacillati</taxon>
        <taxon>Actinomycetota</taxon>
        <taxon>Actinomycetes</taxon>
        <taxon>Actinomycetales</taxon>
        <taxon>Actinomycetaceae</taxon>
        <taxon>Actinomyces</taxon>
    </lineage>
</organism>
<feature type="domain" description="HTH cro/C1-type" evidence="2">
    <location>
        <begin position="4"/>
        <end position="60"/>
    </location>
</feature>
<dbReference type="PROSITE" id="PS50943">
    <property type="entry name" value="HTH_CROC1"/>
    <property type="match status" value="1"/>
</dbReference>
<protein>
    <recommendedName>
        <fullName evidence="2">HTH cro/C1-type domain-containing protein</fullName>
    </recommendedName>
</protein>
<dbReference type="Proteomes" id="UP000273001">
    <property type="component" value="Chromosome"/>
</dbReference>
<keyword evidence="4" id="KW-1185">Reference proteome</keyword>
<dbReference type="SMART" id="SM00530">
    <property type="entry name" value="HTH_XRE"/>
    <property type="match status" value="1"/>
</dbReference>